<name>A0AC58SEP7_TOBAC</name>
<dbReference type="Proteomes" id="UP000790787">
    <property type="component" value="Chromosome 12"/>
</dbReference>
<evidence type="ECO:0000313" key="1">
    <source>
        <dbReference type="Proteomes" id="UP000790787"/>
    </source>
</evidence>
<accession>A0AC58SEP7</accession>
<gene>
    <name evidence="2" type="primary">LOC142167194</name>
</gene>
<sequence>MIRIEDDQLSSSVSSKGRNRDRNQERFKSDVDTDQRSSRGFFQPYKRDDERGNKGFQSSDRFSSYRRMDHDMTGIPLEAAIHKLSLDPNFPPVRQKKRSIAEVENRLMNAEATYQRLANKMFEQNISKTMEVYIDDMLVKSSNEGDHLNHLQETFDILKKYNMKLNASLELVPPTFVVKTEQNGATVNISGGFGSNGKFCSVLRGGRYCEVNSTNLIWDWINEFIDYLRHGKLLEDRKASRALRTKATCYCFVDGQLYRRVFQGPLARCLGTSETDGVMREVHEEVCGNHTGADSWVLTFIRAGYYWPQMEQEAKTFVQKCDKCQRHAQLVHPPAERLHLVILPWPFIKWGMDIVGPLPQGPGQFGIPKEITCDNGPQFIDSKVTKFLEGLKIKQITSSPYHPSANEKEESTNKIIIQNLKKKLEDAKGNWQMSYRVCCGHIEKMMKSATGETSFSLMYGAEALILMDIRELTIRYSQANEEVNNETLLIKLDLLEEHQNLAYMRVVAQKQRMERYYERRENLQYFKIRDLVLRKVTQISREVNTGKLGPMWEGPYWISAITGKGSYQLGNQNVVKLPSNWNVTQKVFNEASM</sequence>
<keyword evidence="1" id="KW-1185">Reference proteome</keyword>
<evidence type="ECO:0000313" key="2">
    <source>
        <dbReference type="RefSeq" id="XP_075083456.1"/>
    </source>
</evidence>
<reference evidence="2" key="2">
    <citation type="submission" date="2025-08" db="UniProtKB">
        <authorList>
            <consortium name="RefSeq"/>
        </authorList>
    </citation>
    <scope>IDENTIFICATION</scope>
    <source>
        <tissue evidence="2">Leaf</tissue>
    </source>
</reference>
<protein>
    <submittedName>
        <fullName evidence="2">Uncharacterized protein LOC142167194</fullName>
    </submittedName>
</protein>
<dbReference type="RefSeq" id="XP_075083456.1">
    <property type="nucleotide sequence ID" value="XM_075227355.1"/>
</dbReference>
<reference evidence="1" key="1">
    <citation type="journal article" date="2014" name="Nat. Commun.">
        <title>The tobacco genome sequence and its comparison with those of tomato and potato.</title>
        <authorList>
            <person name="Sierro N."/>
            <person name="Battey J.N."/>
            <person name="Ouadi S."/>
            <person name="Bakaher N."/>
            <person name="Bovet L."/>
            <person name="Willig A."/>
            <person name="Goepfert S."/>
            <person name="Peitsch M.C."/>
            <person name="Ivanov N.V."/>
        </authorList>
    </citation>
    <scope>NUCLEOTIDE SEQUENCE [LARGE SCALE GENOMIC DNA]</scope>
</reference>
<organism evidence="1 2">
    <name type="scientific">Nicotiana tabacum</name>
    <name type="common">Common tobacco</name>
    <dbReference type="NCBI Taxonomy" id="4097"/>
    <lineage>
        <taxon>Eukaryota</taxon>
        <taxon>Viridiplantae</taxon>
        <taxon>Streptophyta</taxon>
        <taxon>Embryophyta</taxon>
        <taxon>Tracheophyta</taxon>
        <taxon>Spermatophyta</taxon>
        <taxon>Magnoliopsida</taxon>
        <taxon>eudicotyledons</taxon>
        <taxon>Gunneridae</taxon>
        <taxon>Pentapetalae</taxon>
        <taxon>asterids</taxon>
        <taxon>lamiids</taxon>
        <taxon>Solanales</taxon>
        <taxon>Solanaceae</taxon>
        <taxon>Nicotianoideae</taxon>
        <taxon>Nicotianeae</taxon>
        <taxon>Nicotiana</taxon>
    </lineage>
</organism>
<proteinExistence type="predicted"/>